<evidence type="ECO:0000313" key="2">
    <source>
        <dbReference type="Proteomes" id="UP001334732"/>
    </source>
</evidence>
<keyword evidence="2" id="KW-1185">Reference proteome</keyword>
<evidence type="ECO:0000313" key="1">
    <source>
        <dbReference type="EMBL" id="WRS37954.1"/>
    </source>
</evidence>
<dbReference type="RefSeq" id="WP_324778568.1">
    <property type="nucleotide sequence ID" value="NZ_CP141769.1"/>
</dbReference>
<organism evidence="1 2">
    <name type="scientific">Thiobacillus sedimenti</name>
    <dbReference type="NCBI Taxonomy" id="3110231"/>
    <lineage>
        <taxon>Bacteria</taxon>
        <taxon>Pseudomonadati</taxon>
        <taxon>Pseudomonadota</taxon>
        <taxon>Betaproteobacteria</taxon>
        <taxon>Nitrosomonadales</taxon>
        <taxon>Thiobacillaceae</taxon>
        <taxon>Thiobacillus</taxon>
    </lineage>
</organism>
<name>A0ABZ1CFK5_9PROT</name>
<dbReference type="Proteomes" id="UP001334732">
    <property type="component" value="Chromosome"/>
</dbReference>
<sequence length="198" mass="22518">MTARPDISDSLIHFTRGADWGEALAKLIEISNSGVILGGNGFIKGGYRCVCLTEAPLPAVADQLLNDGSFTRYSPFGILLPKKHIFDHGGRPVIYQTDDEFEQLREAARWRHVRYEPTAEPPIDFTWEREWRVQCAALPISPAEAVLVLPDSEWLNHFQAAWNADQEIELESYTTILDHLVLEQMKQPFPWRVVCLTQ</sequence>
<accession>A0ABZ1CFK5</accession>
<protein>
    <submittedName>
        <fullName evidence="1">Uncharacterized protein</fullName>
    </submittedName>
</protein>
<reference evidence="1 2" key="1">
    <citation type="submission" date="2023-12" db="EMBL/GenBank/DDBJ databases">
        <title>Thiobacillus sedimentum sp. nov., a chemolithoautotrophic sulfur-oxidizing bacterium isolated from freshwater sediment.</title>
        <authorList>
            <person name="Luo J."/>
            <person name="Dai C."/>
        </authorList>
    </citation>
    <scope>NUCLEOTIDE SEQUENCE [LARGE SCALE GENOMIC DNA]</scope>
    <source>
        <strain evidence="1 2">SCUT-2</strain>
    </source>
</reference>
<gene>
    <name evidence="1" type="ORF">VA613_07950</name>
</gene>
<dbReference type="EMBL" id="CP141769">
    <property type="protein sequence ID" value="WRS37954.1"/>
    <property type="molecule type" value="Genomic_DNA"/>
</dbReference>
<proteinExistence type="predicted"/>